<dbReference type="InterPro" id="IPR039470">
    <property type="entry name" value="Nuc_deoxyri_tr2"/>
</dbReference>
<proteinExistence type="predicted"/>
<accession>A0A918QB44</accession>
<sequence>MRRRAGRGGQADGVLAALGFADPEVAVLTPRGSSFLVEDPNAEAQQVRWEHRHVHRASLVLFWFPESESHQLIAPYELGMMAAEPTPLAVGVGPAYVRRNNLVVQLSLARPGLTVQSRLEDTIHQVRAVLDTAVDAAEDNPYSAEQQ</sequence>
<dbReference type="Gene3D" id="3.40.50.450">
    <property type="match status" value="1"/>
</dbReference>
<reference evidence="1" key="2">
    <citation type="submission" date="2020-09" db="EMBL/GenBank/DDBJ databases">
        <authorList>
            <person name="Sun Q."/>
            <person name="Ohkuma M."/>
        </authorList>
    </citation>
    <scope>NUCLEOTIDE SEQUENCE</scope>
    <source>
        <strain evidence="1">JCM 4815</strain>
    </source>
</reference>
<reference evidence="1" key="1">
    <citation type="journal article" date="2014" name="Int. J. Syst. Evol. Microbiol.">
        <title>Complete genome sequence of Corynebacterium casei LMG S-19264T (=DSM 44701T), isolated from a smear-ripened cheese.</title>
        <authorList>
            <consortium name="US DOE Joint Genome Institute (JGI-PGF)"/>
            <person name="Walter F."/>
            <person name="Albersmeier A."/>
            <person name="Kalinowski J."/>
            <person name="Ruckert C."/>
        </authorList>
    </citation>
    <scope>NUCLEOTIDE SEQUENCE</scope>
    <source>
        <strain evidence="1">JCM 4815</strain>
    </source>
</reference>
<dbReference type="Pfam" id="PF15891">
    <property type="entry name" value="Nuc_deoxyri_tr2"/>
    <property type="match status" value="1"/>
</dbReference>
<organism evidence="1 2">
    <name type="scientific">Streptomyces poonensis</name>
    <dbReference type="NCBI Taxonomy" id="68255"/>
    <lineage>
        <taxon>Bacteria</taxon>
        <taxon>Bacillati</taxon>
        <taxon>Actinomycetota</taxon>
        <taxon>Actinomycetes</taxon>
        <taxon>Kitasatosporales</taxon>
        <taxon>Streptomycetaceae</taxon>
        <taxon>Streptomyces</taxon>
    </lineage>
</organism>
<dbReference type="Proteomes" id="UP000622166">
    <property type="component" value="Unassembled WGS sequence"/>
</dbReference>
<keyword evidence="2" id="KW-1185">Reference proteome</keyword>
<evidence type="ECO:0000313" key="1">
    <source>
        <dbReference type="EMBL" id="GGZ40485.1"/>
    </source>
</evidence>
<comment type="caution">
    <text evidence="1">The sequence shown here is derived from an EMBL/GenBank/DDBJ whole genome shotgun (WGS) entry which is preliminary data.</text>
</comment>
<name>A0A918QB44_9ACTN</name>
<protein>
    <submittedName>
        <fullName evidence="1">Uncharacterized protein</fullName>
    </submittedName>
</protein>
<dbReference type="AlphaFoldDB" id="A0A918QB44"/>
<evidence type="ECO:0000313" key="2">
    <source>
        <dbReference type="Proteomes" id="UP000622166"/>
    </source>
</evidence>
<dbReference type="EMBL" id="BMVW01000024">
    <property type="protein sequence ID" value="GGZ40485.1"/>
    <property type="molecule type" value="Genomic_DNA"/>
</dbReference>
<gene>
    <name evidence="1" type="ORF">GCM10010365_71550</name>
</gene>